<keyword evidence="7 12" id="KW-0862">Zinc</keyword>
<proteinExistence type="inferred from homology"/>
<feature type="transmembrane region" description="Helical" evidence="14">
    <location>
        <begin position="174"/>
        <end position="193"/>
    </location>
</feature>
<evidence type="ECO:0000256" key="5">
    <source>
        <dbReference type="ARBA" id="ARBA00022801"/>
    </source>
</evidence>
<feature type="transmembrane region" description="Helical" evidence="14">
    <location>
        <begin position="98"/>
        <end position="127"/>
    </location>
</feature>
<dbReference type="Gene3D" id="3.30.2010.10">
    <property type="entry name" value="Metalloproteases ('zincins'), catalytic domain"/>
    <property type="match status" value="1"/>
</dbReference>
<feature type="domain" description="CAAX prenyl protease 1 N-terminal" evidence="16">
    <location>
        <begin position="35"/>
        <end position="203"/>
    </location>
</feature>
<feature type="active site" evidence="11">
    <location>
        <position position="277"/>
    </location>
</feature>
<dbReference type="GO" id="GO:0071586">
    <property type="term" value="P:CAAX-box protein processing"/>
    <property type="evidence" value="ECO:0007669"/>
    <property type="project" value="InterPro"/>
</dbReference>
<keyword evidence="2 13" id="KW-0645">Protease</keyword>
<evidence type="ECO:0000259" key="15">
    <source>
        <dbReference type="Pfam" id="PF01435"/>
    </source>
</evidence>
<keyword evidence="9 13" id="KW-0482">Metalloprotease</keyword>
<comment type="subcellular location">
    <subcellularLocation>
        <location evidence="1">Endoplasmic reticulum membrane</location>
        <topology evidence="1">Multi-pass membrane protein</topology>
    </subcellularLocation>
</comment>
<comment type="caution">
    <text evidence="17">The sequence shown here is derived from an EMBL/GenBank/DDBJ whole genome shotgun (WGS) entry which is preliminary data.</text>
</comment>
<dbReference type="InterPro" id="IPR032456">
    <property type="entry name" value="Peptidase_M48_N"/>
</dbReference>
<feature type="transmembrane region" description="Helical" evidence="14">
    <location>
        <begin position="328"/>
        <end position="349"/>
    </location>
</feature>
<feature type="binding site" evidence="12">
    <location>
        <position position="280"/>
    </location>
    <ligand>
        <name>Zn(2+)</name>
        <dbReference type="ChEBI" id="CHEBI:29105"/>
        <note>catalytic</note>
    </ligand>
</feature>
<evidence type="ECO:0000259" key="16">
    <source>
        <dbReference type="Pfam" id="PF16491"/>
    </source>
</evidence>
<evidence type="ECO:0000313" key="18">
    <source>
        <dbReference type="Proteomes" id="UP000599688"/>
    </source>
</evidence>
<accession>A0A916ZSH5</accession>
<dbReference type="Pfam" id="PF16491">
    <property type="entry name" value="Peptidase_M48_N"/>
    <property type="match status" value="1"/>
</dbReference>
<evidence type="ECO:0000256" key="2">
    <source>
        <dbReference type="ARBA" id="ARBA00022670"/>
    </source>
</evidence>
<dbReference type="InterPro" id="IPR027057">
    <property type="entry name" value="CAXX_Prtase_1"/>
</dbReference>
<feature type="transmembrane region" description="Helical" evidence="14">
    <location>
        <begin position="148"/>
        <end position="168"/>
    </location>
</feature>
<reference evidence="17 18" key="1">
    <citation type="journal article" date="2014" name="Int. J. Syst. Evol. Microbiol.">
        <title>Complete genome sequence of Corynebacterium casei LMG S-19264T (=DSM 44701T), isolated from a smear-ripened cheese.</title>
        <authorList>
            <consortium name="US DOE Joint Genome Institute (JGI-PGF)"/>
            <person name="Walter F."/>
            <person name="Albersmeier A."/>
            <person name="Kalinowski J."/>
            <person name="Ruckert C."/>
        </authorList>
    </citation>
    <scope>NUCLEOTIDE SEQUENCE [LARGE SCALE GENOMIC DNA]</scope>
    <source>
        <strain evidence="17 18">CGMCC 1.12925</strain>
    </source>
</reference>
<dbReference type="GO" id="GO:0046872">
    <property type="term" value="F:metal ion binding"/>
    <property type="evidence" value="ECO:0007669"/>
    <property type="project" value="UniProtKB-KW"/>
</dbReference>
<dbReference type="InterPro" id="IPR001915">
    <property type="entry name" value="Peptidase_M48"/>
</dbReference>
<evidence type="ECO:0000256" key="1">
    <source>
        <dbReference type="ARBA" id="ARBA00004477"/>
    </source>
</evidence>
<feature type="binding site" evidence="12">
    <location>
        <position position="276"/>
    </location>
    <ligand>
        <name>Zn(2+)</name>
        <dbReference type="ChEBI" id="CHEBI:29105"/>
        <note>catalytic</note>
    </ligand>
</feature>
<keyword evidence="3 14" id="KW-0812">Transmembrane</keyword>
<evidence type="ECO:0000256" key="8">
    <source>
        <dbReference type="ARBA" id="ARBA00022989"/>
    </source>
</evidence>
<evidence type="ECO:0000256" key="11">
    <source>
        <dbReference type="PIRSR" id="PIRSR627057-1"/>
    </source>
</evidence>
<keyword evidence="8 14" id="KW-1133">Transmembrane helix</keyword>
<dbReference type="CDD" id="cd07343">
    <property type="entry name" value="M48A_Zmpste24p_like"/>
    <property type="match status" value="1"/>
</dbReference>
<evidence type="ECO:0000256" key="3">
    <source>
        <dbReference type="ARBA" id="ARBA00022692"/>
    </source>
</evidence>
<evidence type="ECO:0000256" key="13">
    <source>
        <dbReference type="RuleBase" id="RU003983"/>
    </source>
</evidence>
<dbReference type="Proteomes" id="UP000599688">
    <property type="component" value="Unassembled WGS sequence"/>
</dbReference>
<dbReference type="FunFam" id="3.30.2010.10:FF:000002">
    <property type="entry name" value="CAAX prenyl protease"/>
    <property type="match status" value="1"/>
</dbReference>
<feature type="transmembrane region" description="Helical" evidence="14">
    <location>
        <begin position="286"/>
        <end position="308"/>
    </location>
</feature>
<evidence type="ECO:0000256" key="12">
    <source>
        <dbReference type="PIRSR" id="PIRSR627057-2"/>
    </source>
</evidence>
<comment type="similarity">
    <text evidence="13">Belongs to the peptidase M48 family.</text>
</comment>
<evidence type="ECO:0000256" key="14">
    <source>
        <dbReference type="SAM" id="Phobius"/>
    </source>
</evidence>
<evidence type="ECO:0000256" key="10">
    <source>
        <dbReference type="ARBA" id="ARBA00023136"/>
    </source>
</evidence>
<protein>
    <submittedName>
        <fullName evidence="17">Peptidase M48</fullName>
    </submittedName>
</protein>
<keyword evidence="10 14" id="KW-0472">Membrane</keyword>
<evidence type="ECO:0000256" key="4">
    <source>
        <dbReference type="ARBA" id="ARBA00022723"/>
    </source>
</evidence>
<dbReference type="GO" id="GO:0004222">
    <property type="term" value="F:metalloendopeptidase activity"/>
    <property type="evidence" value="ECO:0007669"/>
    <property type="project" value="InterPro"/>
</dbReference>
<keyword evidence="18" id="KW-1185">Reference proteome</keyword>
<gene>
    <name evidence="17" type="ORF">GCM10010831_11670</name>
</gene>
<dbReference type="EMBL" id="BMGL01000006">
    <property type="protein sequence ID" value="GGE11889.1"/>
    <property type="molecule type" value="Genomic_DNA"/>
</dbReference>
<dbReference type="Pfam" id="PF01435">
    <property type="entry name" value="Peptidase_M48"/>
    <property type="match status" value="1"/>
</dbReference>
<organism evidence="17 18">
    <name type="scientific">Psychroflexus salis</name>
    <dbReference type="NCBI Taxonomy" id="1526574"/>
    <lineage>
        <taxon>Bacteria</taxon>
        <taxon>Pseudomonadati</taxon>
        <taxon>Bacteroidota</taxon>
        <taxon>Flavobacteriia</taxon>
        <taxon>Flavobacteriales</taxon>
        <taxon>Flavobacteriaceae</taxon>
        <taxon>Psychroflexus</taxon>
    </lineage>
</organism>
<evidence type="ECO:0000256" key="9">
    <source>
        <dbReference type="ARBA" id="ARBA00023049"/>
    </source>
</evidence>
<evidence type="ECO:0000256" key="7">
    <source>
        <dbReference type="ARBA" id="ARBA00022833"/>
    </source>
</evidence>
<dbReference type="RefSeq" id="WP_188405878.1">
    <property type="nucleotide sequence ID" value="NZ_BMGL01000006.1"/>
</dbReference>
<feature type="transmembrane region" description="Helical" evidence="14">
    <location>
        <begin position="6"/>
        <end position="24"/>
    </location>
</feature>
<feature type="transmembrane region" description="Helical" evidence="14">
    <location>
        <begin position="65"/>
        <end position="86"/>
    </location>
</feature>
<comment type="cofactor">
    <cofactor evidence="12 13">
        <name>Zn(2+)</name>
        <dbReference type="ChEBI" id="CHEBI:29105"/>
    </cofactor>
    <text evidence="12 13">Binds 1 zinc ion per subunit.</text>
</comment>
<evidence type="ECO:0000256" key="6">
    <source>
        <dbReference type="ARBA" id="ARBA00022824"/>
    </source>
</evidence>
<dbReference type="AlphaFoldDB" id="A0A916ZSH5"/>
<keyword evidence="4 12" id="KW-0479">Metal-binding</keyword>
<dbReference type="PANTHER" id="PTHR10120">
    <property type="entry name" value="CAAX PRENYL PROTEASE 1"/>
    <property type="match status" value="1"/>
</dbReference>
<feature type="active site" description="Proton donor" evidence="11">
    <location>
        <position position="358"/>
    </location>
</feature>
<feature type="domain" description="Peptidase M48" evidence="15">
    <location>
        <begin position="207"/>
        <end position="409"/>
    </location>
</feature>
<feature type="binding site" evidence="12">
    <location>
        <position position="354"/>
    </location>
    <ligand>
        <name>Zn(2+)</name>
        <dbReference type="ChEBI" id="CHEBI:29105"/>
        <note>catalytic</note>
    </ligand>
</feature>
<keyword evidence="5 13" id="KW-0378">Hydrolase</keyword>
<name>A0A916ZSH5_9FLAO</name>
<evidence type="ECO:0000313" key="17">
    <source>
        <dbReference type="EMBL" id="GGE11889.1"/>
    </source>
</evidence>
<sequence length="412" mass="47081">MTATILFWLIIGILVIEFVIDKVLDFLNTSYFDKALPESISDVYEKDEYKKAQAYKKENQKFSQFSSAIMFMVILAFLFLDGFAWVDNIARNWFEHEIYIGLSFFGILFLASSILGIPFSYYSTFVIEEKYGFNKTTKNTFFLDILKSWLLAGILGGGILALLMWFFELAGKDFWWYAWIIISLFSILMNMFYAKLIVPLFNKQTPLANGSLRDKIEAYAKKVGFELKNIYIIDGSKRSTKANAYFSGFGKEKRITLFDTLVEDLTEEEVVAVLAHEVGHYKKKHIIFNLIASILTTGLTLWIFSLLVNEALLAEALGTSKPSFHLSLVAFGLLYSPISTLTGLVMNVISRKFEYQADAFAKHTFNAKHLVTSLKKLSSKSLSNLTPHPAYVYFNYSHPPLQKRIENLNLES</sequence>
<keyword evidence="6" id="KW-0256">Endoplasmic reticulum</keyword>